<dbReference type="Pfam" id="PF01036">
    <property type="entry name" value="Bac_rhodopsin"/>
    <property type="match status" value="1"/>
</dbReference>
<keyword evidence="7 12" id="KW-1133">Transmembrane helix</keyword>
<gene>
    <name evidence="13" type="ORF">Vretimale_16271</name>
</gene>
<name>A0A8J4CUN2_9CHLO</name>
<comment type="caution">
    <text evidence="13">The sequence shown here is derived from an EMBL/GenBank/DDBJ whole genome shotgun (WGS) entry which is preliminary data.</text>
</comment>
<organism evidence="13 14">
    <name type="scientific">Volvox reticuliferus</name>
    <dbReference type="NCBI Taxonomy" id="1737510"/>
    <lineage>
        <taxon>Eukaryota</taxon>
        <taxon>Viridiplantae</taxon>
        <taxon>Chlorophyta</taxon>
        <taxon>core chlorophytes</taxon>
        <taxon>Chlorophyceae</taxon>
        <taxon>CS clade</taxon>
        <taxon>Chlamydomonadales</taxon>
        <taxon>Volvocaceae</taxon>
        <taxon>Volvox</taxon>
    </lineage>
</organism>
<feature type="region of interest" description="Disordered" evidence="11">
    <location>
        <begin position="339"/>
        <end position="361"/>
    </location>
</feature>
<evidence type="ECO:0000256" key="1">
    <source>
        <dbReference type="ARBA" id="ARBA00004141"/>
    </source>
</evidence>
<evidence type="ECO:0000256" key="2">
    <source>
        <dbReference type="ARBA" id="ARBA00008130"/>
    </source>
</evidence>
<dbReference type="PRINTS" id="PR00251">
    <property type="entry name" value="BACTRLOPSIN"/>
</dbReference>
<keyword evidence="5 12" id="KW-0812">Transmembrane</keyword>
<dbReference type="SUPFAM" id="SSF81321">
    <property type="entry name" value="Family A G protein-coupled receptor-like"/>
    <property type="match status" value="1"/>
</dbReference>
<evidence type="ECO:0000256" key="6">
    <source>
        <dbReference type="ARBA" id="ARBA00022925"/>
    </source>
</evidence>
<evidence type="ECO:0000256" key="4">
    <source>
        <dbReference type="ARBA" id="ARBA00022606"/>
    </source>
</evidence>
<evidence type="ECO:0000256" key="3">
    <source>
        <dbReference type="ARBA" id="ARBA00022543"/>
    </source>
</evidence>
<dbReference type="SMART" id="SM01021">
    <property type="entry name" value="Bac_rhodopsin"/>
    <property type="match status" value="1"/>
</dbReference>
<dbReference type="OrthoDB" id="536545at2759"/>
<dbReference type="Gene3D" id="6.10.250.2400">
    <property type="match status" value="1"/>
</dbReference>
<dbReference type="GO" id="GO:0009881">
    <property type="term" value="F:photoreceptor activity"/>
    <property type="evidence" value="ECO:0007669"/>
    <property type="project" value="UniProtKB-KW"/>
</dbReference>
<reference evidence="13" key="1">
    <citation type="journal article" date="2021" name="Proc. Natl. Acad. Sci. U.S.A.">
        <title>Three genomes in the algal genus Volvox reveal the fate of a haploid sex-determining region after a transition to homothallism.</title>
        <authorList>
            <person name="Yamamoto K."/>
            <person name="Hamaji T."/>
            <person name="Kawai-Toyooka H."/>
            <person name="Matsuzaki R."/>
            <person name="Takahashi F."/>
            <person name="Nishimura Y."/>
            <person name="Kawachi M."/>
            <person name="Noguchi H."/>
            <person name="Minakuchi Y."/>
            <person name="Umen J.G."/>
            <person name="Toyoda A."/>
            <person name="Nozaki H."/>
        </authorList>
    </citation>
    <scope>NUCLEOTIDE SEQUENCE</scope>
    <source>
        <strain evidence="13">NIES-3785</strain>
    </source>
</reference>
<evidence type="ECO:0000256" key="11">
    <source>
        <dbReference type="SAM" id="MobiDB-lite"/>
    </source>
</evidence>
<evidence type="ECO:0000256" key="8">
    <source>
        <dbReference type="ARBA" id="ARBA00022991"/>
    </source>
</evidence>
<dbReference type="PANTHER" id="PTHR28286:SF2">
    <property type="entry name" value="BACTERIORHODOPSIN _OPSIN, NOPA (EUROFUNG)"/>
    <property type="match status" value="1"/>
</dbReference>
<evidence type="ECO:0000256" key="10">
    <source>
        <dbReference type="ARBA" id="ARBA00023170"/>
    </source>
</evidence>
<dbReference type="Proteomes" id="UP000722791">
    <property type="component" value="Unassembled WGS sequence"/>
</dbReference>
<keyword evidence="4" id="KW-0716">Sensory transduction</keyword>
<proteinExistence type="inferred from homology"/>
<dbReference type="CDD" id="cd15241">
    <property type="entry name" value="7tm_ChRs"/>
    <property type="match status" value="1"/>
</dbReference>
<feature type="transmembrane region" description="Helical" evidence="12">
    <location>
        <begin position="46"/>
        <end position="67"/>
    </location>
</feature>
<evidence type="ECO:0000256" key="9">
    <source>
        <dbReference type="ARBA" id="ARBA00023136"/>
    </source>
</evidence>
<comment type="subcellular location">
    <subcellularLocation>
        <location evidence="1">Membrane</location>
        <topology evidence="1">Multi-pass membrane protein</topology>
    </subcellularLocation>
</comment>
<dbReference type="GO" id="GO:0007602">
    <property type="term" value="P:phototransduction"/>
    <property type="evidence" value="ECO:0007669"/>
    <property type="project" value="UniProtKB-KW"/>
</dbReference>
<keyword evidence="6" id="KW-0681">Retinal protein</keyword>
<keyword evidence="8" id="KW-0157">Chromophore</keyword>
<evidence type="ECO:0000256" key="5">
    <source>
        <dbReference type="ARBA" id="ARBA00022692"/>
    </source>
</evidence>
<feature type="transmembrane region" description="Helical" evidence="12">
    <location>
        <begin position="209"/>
        <end position="228"/>
    </location>
</feature>
<comment type="similarity">
    <text evidence="2">Belongs to the archaeal/bacterial/fungal opsin family.</text>
</comment>
<dbReference type="EMBL" id="BNCQ01000046">
    <property type="protein sequence ID" value="GIM13040.1"/>
    <property type="molecule type" value="Genomic_DNA"/>
</dbReference>
<dbReference type="GO" id="GO:0005886">
    <property type="term" value="C:plasma membrane"/>
    <property type="evidence" value="ECO:0007669"/>
    <property type="project" value="TreeGrafter"/>
</dbReference>
<evidence type="ECO:0000256" key="12">
    <source>
        <dbReference type="SAM" id="Phobius"/>
    </source>
</evidence>
<evidence type="ECO:0000313" key="13">
    <source>
        <dbReference type="EMBL" id="GIM13040.1"/>
    </source>
</evidence>
<protein>
    <submittedName>
        <fullName evidence="13">Uncharacterized protein</fullName>
    </submittedName>
</protein>
<keyword evidence="9 12" id="KW-0472">Membrane</keyword>
<keyword evidence="10" id="KW-0675">Receptor</keyword>
<keyword evidence="3" id="KW-0600">Photoreceptor protein</keyword>
<dbReference type="InterPro" id="IPR001425">
    <property type="entry name" value="Arc/bac/fun_rhodopsins"/>
</dbReference>
<feature type="transmembrane region" description="Helical" evidence="12">
    <location>
        <begin position="170"/>
        <end position="188"/>
    </location>
</feature>
<dbReference type="PANTHER" id="PTHR28286">
    <property type="match status" value="1"/>
</dbReference>
<dbReference type="AlphaFoldDB" id="A0A8J4CUN2"/>
<evidence type="ECO:0000256" key="7">
    <source>
        <dbReference type="ARBA" id="ARBA00022989"/>
    </source>
</evidence>
<evidence type="ECO:0000313" key="14">
    <source>
        <dbReference type="Proteomes" id="UP000722791"/>
    </source>
</evidence>
<dbReference type="FunFam" id="1.20.1070.10:FF:001312">
    <property type="entry name" value="Archaeal-type opsin 2"/>
    <property type="match status" value="1"/>
</dbReference>
<accession>A0A8J4CUN2</accession>
<dbReference type="Gene3D" id="1.20.1070.10">
    <property type="entry name" value="Rhodopsin 7-helix transmembrane proteins"/>
    <property type="match status" value="1"/>
</dbReference>
<sequence length="716" mass="75744">MDHPVARSLISSTYSNLNNGSLIIPEDECFCMKWLNSKGSKVEQKVANALQWSAFAFSVMILLYYAYATWKATCGWEEVYVCCVELTKVVIEFFHEFDEPSMLYLASGNRVQWLRYGEWLLTCPVILIHLSNLTGLKDDYNKRTMRLLVSDIGTIVWGATSAMSSGYVKVIFFLLGLLYGANTFFHAAKVYIESYHTVPKGLCRQIVRVMAWLFFLSWGMFPVLFLLGPEGFGHLTVYGSTIGHTVIDLLSKNCWGLLGHFLRLKIHEHILLYGDIRKVQKIKVAGQEMEVETMMSEEAADTVKKSTAHFANRESFLIMRDKLKEKGYEVRASLDNSGGNIGANASDGGGGGNHSSFQPKGGMELAKMDAGGIADGYSAAAATSASISSGRVILAVPDISMVEYFREQFAQLPVPYEVVPALGADNALQLVMQAAALGGCDFVLLHPEFLRDKGPSGLPGRLRAMGQRVAAFGWASIGPVRDLIESAGLDGWLEGPSFGSGISQSNLIGLVARMQQARKIAAMLGISPAGVGVFSMGNNMMASGASGMMAASMMGTSNAMPMGANSSASITPLGANGRVGSGGNGMGMMGAVNPPNPTGASSMGISPFQMGSNPLYNTAPSPLSSQPGDAAPAAAAAGMIGAAGASGVIQTIGSVRSSGVFGGAVGSMQMPIMGTPSLATMPMGMGAPGGSGGTSEAEMLQQLMAEINRLKSELGE</sequence>